<evidence type="ECO:0000256" key="1">
    <source>
        <dbReference type="ARBA" id="ARBA00004496"/>
    </source>
</evidence>
<evidence type="ECO:0000256" key="9">
    <source>
        <dbReference type="ARBA" id="ARBA00033158"/>
    </source>
</evidence>
<evidence type="ECO:0000313" key="12">
    <source>
        <dbReference type="Proteomes" id="UP000005990"/>
    </source>
</evidence>
<dbReference type="Proteomes" id="UP000005990">
    <property type="component" value="Unassembled WGS sequence"/>
</dbReference>
<evidence type="ECO:0000256" key="4">
    <source>
        <dbReference type="ARBA" id="ARBA00022618"/>
    </source>
</evidence>
<dbReference type="GO" id="GO:0043093">
    <property type="term" value="P:FtsZ-dependent cytokinesis"/>
    <property type="evidence" value="ECO:0007669"/>
    <property type="project" value="TreeGrafter"/>
</dbReference>
<dbReference type="SUPFAM" id="SSF102829">
    <property type="entry name" value="Cell division protein ZapA-like"/>
    <property type="match status" value="1"/>
</dbReference>
<reference evidence="11 12" key="1">
    <citation type="submission" date="2010-10" db="EMBL/GenBank/DDBJ databases">
        <authorList>
            <person name="Durkin A.S."/>
            <person name="Madupu R."/>
            <person name="Torralba M."/>
            <person name="Gillis M."/>
            <person name="Methe B."/>
            <person name="Sutton G."/>
            <person name="Nelson K.E."/>
        </authorList>
    </citation>
    <scope>NUCLEOTIDE SEQUENCE [LARGE SCALE GENOMIC DNA]</scope>
    <source>
        <strain evidence="11 12">ACS-139-V-Col8</strain>
    </source>
</reference>
<dbReference type="PANTHER" id="PTHR34981">
    <property type="entry name" value="CELL DIVISION PROTEIN ZAPA"/>
    <property type="match status" value="1"/>
</dbReference>
<evidence type="ECO:0000256" key="3">
    <source>
        <dbReference type="ARBA" id="ARBA00022490"/>
    </source>
</evidence>
<dbReference type="InterPro" id="IPR036192">
    <property type="entry name" value="Cell_div_ZapA-like_sf"/>
</dbReference>
<dbReference type="EMBL" id="AENN01000001">
    <property type="protein sequence ID" value="EFR32132.1"/>
    <property type="molecule type" value="Genomic_DNA"/>
</dbReference>
<dbReference type="RefSeq" id="WP_006417611.1">
    <property type="nucleotide sequence ID" value="NZ_AENN01000001.1"/>
</dbReference>
<dbReference type="AlphaFoldDB" id="E4KM80"/>
<keyword evidence="6" id="KW-0131">Cell cycle</keyword>
<evidence type="ECO:0000256" key="10">
    <source>
        <dbReference type="SAM" id="MobiDB-lite"/>
    </source>
</evidence>
<keyword evidence="5" id="KW-0717">Septation</keyword>
<evidence type="ECO:0000256" key="6">
    <source>
        <dbReference type="ARBA" id="ARBA00023306"/>
    </source>
</evidence>
<keyword evidence="4" id="KW-0132">Cell division</keyword>
<feature type="compositionally biased region" description="Polar residues" evidence="10">
    <location>
        <begin position="136"/>
        <end position="149"/>
    </location>
</feature>
<keyword evidence="3" id="KW-0963">Cytoplasm</keyword>
<feature type="compositionally biased region" description="Basic and acidic residues" evidence="10">
    <location>
        <begin position="86"/>
        <end position="103"/>
    </location>
</feature>
<dbReference type="GO" id="GO:0000921">
    <property type="term" value="P:septin ring assembly"/>
    <property type="evidence" value="ECO:0007669"/>
    <property type="project" value="TreeGrafter"/>
</dbReference>
<evidence type="ECO:0000256" key="7">
    <source>
        <dbReference type="ARBA" id="ARBA00024910"/>
    </source>
</evidence>
<dbReference type="InterPro" id="IPR053712">
    <property type="entry name" value="Bac_CellDiv_Activator"/>
</dbReference>
<evidence type="ECO:0000256" key="8">
    <source>
        <dbReference type="ARBA" id="ARBA00026068"/>
    </source>
</evidence>
<dbReference type="GO" id="GO:0005829">
    <property type="term" value="C:cytosol"/>
    <property type="evidence" value="ECO:0007669"/>
    <property type="project" value="TreeGrafter"/>
</dbReference>
<keyword evidence="12" id="KW-1185">Reference proteome</keyword>
<sequence length="158" mass="17634">MEEKRRYKAVIAGKEYTIVGKKSDQHMDAVVTILNHQLDQLIRLDGSLSKGDLAILMAVNAISDQLSKEHQIETLQAELDQLKAASSRDQRQGNDPAYPDRRMPNNFPNQSSNKQGQPSPAKRPHYQERLPLDSHPANQAGENSGQTAKTIRPNPTID</sequence>
<name>E4KM80_9LACT</name>
<evidence type="ECO:0000256" key="5">
    <source>
        <dbReference type="ARBA" id="ARBA00023210"/>
    </source>
</evidence>
<comment type="caution">
    <text evidence="11">The sequence shown here is derived from an EMBL/GenBank/DDBJ whole genome shotgun (WGS) entry which is preliminary data.</text>
</comment>
<dbReference type="Pfam" id="PF05164">
    <property type="entry name" value="ZapA"/>
    <property type="match status" value="1"/>
</dbReference>
<dbReference type="GO" id="GO:0000917">
    <property type="term" value="P:division septum assembly"/>
    <property type="evidence" value="ECO:0007669"/>
    <property type="project" value="UniProtKB-KW"/>
</dbReference>
<feature type="region of interest" description="Disordered" evidence="10">
    <location>
        <begin position="79"/>
        <end position="158"/>
    </location>
</feature>
<evidence type="ECO:0000256" key="2">
    <source>
        <dbReference type="ARBA" id="ARBA00015195"/>
    </source>
</evidence>
<feature type="compositionally biased region" description="Polar residues" evidence="10">
    <location>
        <begin position="106"/>
        <end position="118"/>
    </location>
</feature>
<gene>
    <name evidence="11" type="ORF">HMPREF9257_1066</name>
</gene>
<dbReference type="eggNOG" id="COG3027">
    <property type="taxonomic scope" value="Bacteria"/>
</dbReference>
<dbReference type="GO" id="GO:0030428">
    <property type="term" value="C:cell septum"/>
    <property type="evidence" value="ECO:0007669"/>
    <property type="project" value="TreeGrafter"/>
</dbReference>
<proteinExistence type="predicted"/>
<dbReference type="InterPro" id="IPR007838">
    <property type="entry name" value="Cell_div_ZapA-like"/>
</dbReference>
<comment type="subunit">
    <text evidence="8">Homodimer. Interacts with FtsZ.</text>
</comment>
<dbReference type="STRING" id="908337.HMPREF9257_1066"/>
<organism evidence="11 12">
    <name type="scientific">Eremococcus coleocola ACS-139-V-Col8</name>
    <dbReference type="NCBI Taxonomy" id="908337"/>
    <lineage>
        <taxon>Bacteria</taxon>
        <taxon>Bacillati</taxon>
        <taxon>Bacillota</taxon>
        <taxon>Bacilli</taxon>
        <taxon>Lactobacillales</taxon>
        <taxon>Aerococcaceae</taxon>
        <taxon>Eremococcus</taxon>
    </lineage>
</organism>
<dbReference type="PANTHER" id="PTHR34981:SF1">
    <property type="entry name" value="CELL DIVISION PROTEIN ZAPA"/>
    <property type="match status" value="1"/>
</dbReference>
<dbReference type="OrthoDB" id="2139724at2"/>
<accession>E4KM80</accession>
<dbReference type="Gene3D" id="6.10.250.790">
    <property type="match status" value="1"/>
</dbReference>
<comment type="function">
    <text evidence="7">Activator of cell division through the inhibition of FtsZ GTPase activity, therefore promoting FtsZ assembly into bundles of protofilaments necessary for the formation of the division Z ring. It is recruited early at mid-cell but it is not essential for cell division.</text>
</comment>
<dbReference type="GO" id="GO:0032153">
    <property type="term" value="C:cell division site"/>
    <property type="evidence" value="ECO:0007669"/>
    <property type="project" value="TreeGrafter"/>
</dbReference>
<evidence type="ECO:0000313" key="11">
    <source>
        <dbReference type="EMBL" id="EFR32132.1"/>
    </source>
</evidence>
<comment type="subcellular location">
    <subcellularLocation>
        <location evidence="1">Cytoplasm</location>
    </subcellularLocation>
</comment>
<protein>
    <recommendedName>
        <fullName evidence="2">Cell division protein ZapA</fullName>
    </recommendedName>
    <alternativeName>
        <fullName evidence="9">Z ring-associated protein ZapA</fullName>
    </alternativeName>
</protein>